<sequence>MTKQKKQDIILTASGHQYDKDLARVPIKVSPALQALIANHLELMERLNTHFPEEKIFLDNLKLELVQVEEEIASAFSGYMKKKEEQRIKRELKKSEKEFTSAASMNDNFSTMNMDLPLDATGDLCSDVFDIEHSLEQMAEKISPGLPSEKYEPRSFSERPVEIDLRRVAVGASIKALENFLGRKLSEEEIVSLERQVEAYLV</sequence>
<dbReference type="RefSeq" id="WP_099082452.1">
    <property type="nucleotide sequence ID" value="NZ_AWQQ01000035.1"/>
</dbReference>
<proteinExistence type="predicted"/>
<dbReference type="OrthoDB" id="1786431at2"/>
<evidence type="ECO:0000313" key="2">
    <source>
        <dbReference type="Proteomes" id="UP000222564"/>
    </source>
</evidence>
<accession>A0A2C6M9U4</accession>
<protein>
    <submittedName>
        <fullName evidence="1">Uncharacterized protein</fullName>
    </submittedName>
</protein>
<dbReference type="Proteomes" id="UP000222564">
    <property type="component" value="Unassembled WGS sequence"/>
</dbReference>
<gene>
    <name evidence="1" type="ORF">P378_05455</name>
</gene>
<keyword evidence="2" id="KW-1185">Reference proteome</keyword>
<name>A0A2C6M9U4_9FIRM</name>
<comment type="caution">
    <text evidence="1">The sequence shown here is derived from an EMBL/GenBank/DDBJ whole genome shotgun (WGS) entry which is preliminary data.</text>
</comment>
<dbReference type="AlphaFoldDB" id="A0A2C6M9U4"/>
<evidence type="ECO:0000313" key="1">
    <source>
        <dbReference type="EMBL" id="PHJ39107.1"/>
    </source>
</evidence>
<dbReference type="EMBL" id="AWQQ01000035">
    <property type="protein sequence ID" value="PHJ39107.1"/>
    <property type="molecule type" value="Genomic_DNA"/>
</dbReference>
<reference evidence="1 2" key="1">
    <citation type="submission" date="2013-09" db="EMBL/GenBank/DDBJ databases">
        <title>Biodegradation of hydrocarbons in the deep terrestrial subsurface : characterization of a microbial consortium composed of two Desulfotomaculum species originating from a deep geological formation.</title>
        <authorList>
            <person name="Aullo T."/>
            <person name="Berlendis S."/>
            <person name="Lascourreges J.-F."/>
            <person name="Dessort D."/>
            <person name="Saint-Laurent S."/>
            <person name="Schraauwers B."/>
            <person name="Mas J."/>
            <person name="Magot M."/>
            <person name="Ranchou-Peyruse A."/>
        </authorList>
    </citation>
    <scope>NUCLEOTIDE SEQUENCE [LARGE SCALE GENOMIC DNA]</scope>
    <source>
        <strain evidence="1 2">Bs107</strain>
    </source>
</reference>
<organism evidence="1 2">
    <name type="scientific">Desulforamulus profundi</name>
    <dbReference type="NCBI Taxonomy" id="1383067"/>
    <lineage>
        <taxon>Bacteria</taxon>
        <taxon>Bacillati</taxon>
        <taxon>Bacillota</taxon>
        <taxon>Clostridia</taxon>
        <taxon>Eubacteriales</taxon>
        <taxon>Peptococcaceae</taxon>
        <taxon>Desulforamulus</taxon>
    </lineage>
</organism>